<evidence type="ECO:0000313" key="1">
    <source>
        <dbReference type="EMBL" id="GAI81021.1"/>
    </source>
</evidence>
<accession>X1SPH5</accession>
<dbReference type="AlphaFoldDB" id="X1SPH5"/>
<feature type="non-terminal residue" evidence="1">
    <location>
        <position position="1"/>
    </location>
</feature>
<name>X1SPH5_9ZZZZ</name>
<gene>
    <name evidence="1" type="ORF">S12H4_14286</name>
</gene>
<protein>
    <submittedName>
        <fullName evidence="1">Uncharacterized protein</fullName>
    </submittedName>
</protein>
<dbReference type="EMBL" id="BARW01006810">
    <property type="protein sequence ID" value="GAI81021.1"/>
    <property type="molecule type" value="Genomic_DNA"/>
</dbReference>
<sequence length="109" mass="11799">EDFEDYFLQTQIPEGAGGGQLNHAAQEIPSISTVSTTKKVEWIRYLNNNSGGAIDINEVALVSDMKALFGTVIAIGKILMSRDHLASTVTVPSTGQLKVIYTIQLTYPS</sequence>
<reference evidence="1" key="1">
    <citation type="journal article" date="2014" name="Front. Microbiol.">
        <title>High frequency of phylogenetically diverse reductive dehalogenase-homologous genes in deep subseafloor sedimentary metagenomes.</title>
        <authorList>
            <person name="Kawai M."/>
            <person name="Futagami T."/>
            <person name="Toyoda A."/>
            <person name="Takaki Y."/>
            <person name="Nishi S."/>
            <person name="Hori S."/>
            <person name="Arai W."/>
            <person name="Tsubouchi T."/>
            <person name="Morono Y."/>
            <person name="Uchiyama I."/>
            <person name="Ito T."/>
            <person name="Fujiyama A."/>
            <person name="Inagaki F."/>
            <person name="Takami H."/>
        </authorList>
    </citation>
    <scope>NUCLEOTIDE SEQUENCE</scope>
    <source>
        <strain evidence="1">Expedition CK06-06</strain>
    </source>
</reference>
<organism evidence="1">
    <name type="scientific">marine sediment metagenome</name>
    <dbReference type="NCBI Taxonomy" id="412755"/>
    <lineage>
        <taxon>unclassified sequences</taxon>
        <taxon>metagenomes</taxon>
        <taxon>ecological metagenomes</taxon>
    </lineage>
</organism>
<proteinExistence type="predicted"/>
<comment type="caution">
    <text evidence="1">The sequence shown here is derived from an EMBL/GenBank/DDBJ whole genome shotgun (WGS) entry which is preliminary data.</text>
</comment>